<keyword evidence="3" id="KW-0804">Transcription</keyword>
<reference evidence="6 7" key="1">
    <citation type="submission" date="2018-11" db="EMBL/GenBank/DDBJ databases">
        <title>Sequencing the genomes of 1000 actinobacteria strains.</title>
        <authorList>
            <person name="Klenk H.-P."/>
        </authorList>
    </citation>
    <scope>NUCLEOTIDE SEQUENCE [LARGE SCALE GENOMIC DNA]</scope>
    <source>
        <strain evidence="6 7">DSM 44231</strain>
    </source>
</reference>
<dbReference type="Pfam" id="PF13545">
    <property type="entry name" value="HTH_Crp_2"/>
    <property type="match status" value="1"/>
</dbReference>
<evidence type="ECO:0000256" key="1">
    <source>
        <dbReference type="ARBA" id="ARBA00023015"/>
    </source>
</evidence>
<evidence type="ECO:0000256" key="3">
    <source>
        <dbReference type="ARBA" id="ARBA00023163"/>
    </source>
</evidence>
<accession>A0A3N1HCF4</accession>
<dbReference type="EMBL" id="RJKM01000001">
    <property type="protein sequence ID" value="ROP40177.1"/>
    <property type="molecule type" value="Genomic_DNA"/>
</dbReference>
<feature type="domain" description="Cyclic nucleotide-binding" evidence="4">
    <location>
        <begin position="103"/>
        <end position="188"/>
    </location>
</feature>
<evidence type="ECO:0000256" key="2">
    <source>
        <dbReference type="ARBA" id="ARBA00023125"/>
    </source>
</evidence>
<proteinExistence type="predicted"/>
<dbReference type="PROSITE" id="PS51063">
    <property type="entry name" value="HTH_CRP_2"/>
    <property type="match status" value="1"/>
</dbReference>
<dbReference type="GO" id="GO:0005829">
    <property type="term" value="C:cytosol"/>
    <property type="evidence" value="ECO:0007669"/>
    <property type="project" value="TreeGrafter"/>
</dbReference>
<dbReference type="Pfam" id="PF00027">
    <property type="entry name" value="cNMP_binding"/>
    <property type="match status" value="1"/>
</dbReference>
<evidence type="ECO:0000313" key="7">
    <source>
        <dbReference type="Proteomes" id="UP000268727"/>
    </source>
</evidence>
<keyword evidence="2" id="KW-0238">DNA-binding</keyword>
<keyword evidence="1" id="KW-0805">Transcription regulation</keyword>
<keyword evidence="7" id="KW-1185">Reference proteome</keyword>
<dbReference type="GO" id="GO:0003677">
    <property type="term" value="F:DNA binding"/>
    <property type="evidence" value="ECO:0007669"/>
    <property type="project" value="UniProtKB-KW"/>
</dbReference>
<dbReference type="Gene3D" id="1.10.10.10">
    <property type="entry name" value="Winged helix-like DNA-binding domain superfamily/Winged helix DNA-binding domain"/>
    <property type="match status" value="1"/>
</dbReference>
<dbReference type="InterPro" id="IPR050397">
    <property type="entry name" value="Env_Response_Regulators"/>
</dbReference>
<comment type="caution">
    <text evidence="6">The sequence shown here is derived from an EMBL/GenBank/DDBJ whole genome shotgun (WGS) entry which is preliminary data.</text>
</comment>
<dbReference type="PROSITE" id="PS50042">
    <property type="entry name" value="CNMP_BINDING_3"/>
    <property type="match status" value="1"/>
</dbReference>
<dbReference type="Gene3D" id="2.60.120.10">
    <property type="entry name" value="Jelly Rolls"/>
    <property type="match status" value="1"/>
</dbReference>
<feature type="domain" description="HTH crp-type" evidence="5">
    <location>
        <begin position="237"/>
        <end position="311"/>
    </location>
</feature>
<dbReference type="InterPro" id="IPR018490">
    <property type="entry name" value="cNMP-bd_dom_sf"/>
</dbReference>
<gene>
    <name evidence="6" type="ORF">EDD40_5583</name>
</gene>
<dbReference type="InterPro" id="IPR036390">
    <property type="entry name" value="WH_DNA-bd_sf"/>
</dbReference>
<dbReference type="PANTHER" id="PTHR24567">
    <property type="entry name" value="CRP FAMILY TRANSCRIPTIONAL REGULATORY PROTEIN"/>
    <property type="match status" value="1"/>
</dbReference>
<dbReference type="InterPro" id="IPR014710">
    <property type="entry name" value="RmlC-like_jellyroll"/>
</dbReference>
<evidence type="ECO:0000313" key="6">
    <source>
        <dbReference type="EMBL" id="ROP40177.1"/>
    </source>
</evidence>
<dbReference type="CDD" id="cd00038">
    <property type="entry name" value="CAP_ED"/>
    <property type="match status" value="1"/>
</dbReference>
<dbReference type="InterPro" id="IPR036388">
    <property type="entry name" value="WH-like_DNA-bd_sf"/>
</dbReference>
<dbReference type="AlphaFoldDB" id="A0A3N1HCF4"/>
<dbReference type="SUPFAM" id="SSF51206">
    <property type="entry name" value="cAMP-binding domain-like"/>
    <property type="match status" value="1"/>
</dbReference>
<protein>
    <submittedName>
        <fullName evidence="6">CRP-like cAMP-binding protein</fullName>
    </submittedName>
</protein>
<dbReference type="RefSeq" id="WP_246037841.1">
    <property type="nucleotide sequence ID" value="NZ_RJKM01000001.1"/>
</dbReference>
<evidence type="ECO:0000259" key="5">
    <source>
        <dbReference type="PROSITE" id="PS51063"/>
    </source>
</evidence>
<dbReference type="InterPro" id="IPR012318">
    <property type="entry name" value="HTH_CRP"/>
</dbReference>
<sequence length="319" mass="34714">MSERVANQPTAVEHLVEESSFGADDAVGLRDRAPREVVEGIVSRVNRQALAAFPARESFALGATPTPDRRRVGYSRPTGPAHGLAAMAAAVTQATPGWPGHSLLGRLRDNTRQALLNIGTVVRYGPDREVMEQDATDTHALLLLDGVVKVQATDETGDTALLAIRVAGDLVGEMAALDRKPRSATVVTCGDVVAKLITSGELMGFLHRHNDVFVELIAMINDRLRWANQRRRDYLSHTAAERVARVLAELVLTYGREEAQGWTLGIPLTKVELASIAGMKPRTAEKAFSDLRKAGVVVSHLRRDVLVPDLVALQKFGRW</sequence>
<dbReference type="SMART" id="SM00100">
    <property type="entry name" value="cNMP"/>
    <property type="match status" value="1"/>
</dbReference>
<name>A0A3N1HCF4_9PSEU</name>
<dbReference type="GO" id="GO:0003700">
    <property type="term" value="F:DNA-binding transcription factor activity"/>
    <property type="evidence" value="ECO:0007669"/>
    <property type="project" value="TreeGrafter"/>
</dbReference>
<evidence type="ECO:0000259" key="4">
    <source>
        <dbReference type="PROSITE" id="PS50042"/>
    </source>
</evidence>
<dbReference type="PANTHER" id="PTHR24567:SF68">
    <property type="entry name" value="DNA-BINDING TRANSCRIPTIONAL DUAL REGULATOR CRP"/>
    <property type="match status" value="1"/>
</dbReference>
<dbReference type="InterPro" id="IPR000595">
    <property type="entry name" value="cNMP-bd_dom"/>
</dbReference>
<dbReference type="SUPFAM" id="SSF46785">
    <property type="entry name" value="Winged helix' DNA-binding domain"/>
    <property type="match status" value="1"/>
</dbReference>
<organism evidence="6 7">
    <name type="scientific">Saccharothrix texasensis</name>
    <dbReference type="NCBI Taxonomy" id="103734"/>
    <lineage>
        <taxon>Bacteria</taxon>
        <taxon>Bacillati</taxon>
        <taxon>Actinomycetota</taxon>
        <taxon>Actinomycetes</taxon>
        <taxon>Pseudonocardiales</taxon>
        <taxon>Pseudonocardiaceae</taxon>
        <taxon>Saccharothrix</taxon>
    </lineage>
</organism>
<dbReference type="Proteomes" id="UP000268727">
    <property type="component" value="Unassembled WGS sequence"/>
</dbReference>